<sequence length="25" mass="2784">LQFQTFISAASLLVISDSVQSFRLI</sequence>
<dbReference type="AlphaFoldDB" id="A0A3L6ETT8"/>
<gene>
    <name evidence="1" type="ORF">Zm00014a_006551</name>
</gene>
<dbReference type="EMBL" id="NCVQ01000006">
    <property type="protein sequence ID" value="PWZ23471.1"/>
    <property type="molecule type" value="Genomic_DNA"/>
</dbReference>
<feature type="non-terminal residue" evidence="1">
    <location>
        <position position="1"/>
    </location>
</feature>
<reference evidence="1" key="1">
    <citation type="journal article" date="2018" name="Nat. Genet.">
        <title>Extensive intraspecific gene order and gene structural variations between Mo17 and other maize genomes.</title>
        <authorList>
            <person name="Sun S."/>
            <person name="Zhou Y."/>
            <person name="Chen J."/>
            <person name="Shi J."/>
            <person name="Zhao H."/>
            <person name="Zhao H."/>
            <person name="Song W."/>
            <person name="Zhang M."/>
            <person name="Cui Y."/>
            <person name="Dong X."/>
            <person name="Liu H."/>
            <person name="Ma X."/>
            <person name="Jiao Y."/>
            <person name="Wang B."/>
            <person name="Wei X."/>
            <person name="Stein J.C."/>
            <person name="Glaubitz J.C."/>
            <person name="Lu F."/>
            <person name="Yu G."/>
            <person name="Liang C."/>
            <person name="Fengler K."/>
            <person name="Li B."/>
            <person name="Rafalski A."/>
            <person name="Schnable P.S."/>
            <person name="Ware D.H."/>
            <person name="Buckler E.S."/>
            <person name="Lai J."/>
        </authorList>
    </citation>
    <scope>NUCLEOTIDE SEQUENCE [LARGE SCALE GENOMIC DNA]</scope>
    <source>
        <tissue evidence="1">Seedling</tissue>
    </source>
</reference>
<organism evidence="1">
    <name type="scientific">Zea mays</name>
    <name type="common">Maize</name>
    <dbReference type="NCBI Taxonomy" id="4577"/>
    <lineage>
        <taxon>Eukaryota</taxon>
        <taxon>Viridiplantae</taxon>
        <taxon>Streptophyta</taxon>
        <taxon>Embryophyta</taxon>
        <taxon>Tracheophyta</taxon>
        <taxon>Spermatophyta</taxon>
        <taxon>Magnoliopsida</taxon>
        <taxon>Liliopsida</taxon>
        <taxon>Poales</taxon>
        <taxon>Poaceae</taxon>
        <taxon>PACMAD clade</taxon>
        <taxon>Panicoideae</taxon>
        <taxon>Andropogonodae</taxon>
        <taxon>Andropogoneae</taxon>
        <taxon>Tripsacinae</taxon>
        <taxon>Zea</taxon>
    </lineage>
</organism>
<name>A0A3L6ETT8_MAIZE</name>
<protein>
    <submittedName>
        <fullName evidence="1">Uncharacterized protein</fullName>
    </submittedName>
</protein>
<accession>A0A3L6ETT8</accession>
<proteinExistence type="predicted"/>
<comment type="caution">
    <text evidence="1">The sequence shown here is derived from an EMBL/GenBank/DDBJ whole genome shotgun (WGS) entry which is preliminary data.</text>
</comment>
<evidence type="ECO:0000313" key="1">
    <source>
        <dbReference type="EMBL" id="PWZ23471.1"/>
    </source>
</evidence>
<dbReference type="Proteomes" id="UP000251960">
    <property type="component" value="Chromosome 5"/>
</dbReference>